<evidence type="ECO:0008006" key="3">
    <source>
        <dbReference type="Google" id="ProtNLM"/>
    </source>
</evidence>
<evidence type="ECO:0000313" key="1">
    <source>
        <dbReference type="EMBL" id="PJZ58719.1"/>
    </source>
</evidence>
<dbReference type="PANTHER" id="PTHR35580:SF1">
    <property type="entry name" value="PHYTASE-LIKE DOMAIN-CONTAINING PROTEIN"/>
    <property type="match status" value="1"/>
</dbReference>
<evidence type="ECO:0000313" key="2">
    <source>
        <dbReference type="Proteomes" id="UP000231879"/>
    </source>
</evidence>
<organism evidence="1 2">
    <name type="scientific">Leptospira barantonii</name>
    <dbReference type="NCBI Taxonomy" id="2023184"/>
    <lineage>
        <taxon>Bacteria</taxon>
        <taxon>Pseudomonadati</taxon>
        <taxon>Spirochaetota</taxon>
        <taxon>Spirochaetia</taxon>
        <taxon>Leptospirales</taxon>
        <taxon>Leptospiraceae</taxon>
        <taxon>Leptospira</taxon>
    </lineage>
</organism>
<proteinExistence type="predicted"/>
<dbReference type="PANTHER" id="PTHR35580">
    <property type="entry name" value="CELL SURFACE GLYCOPROTEIN (S-LAYER PROTEIN)-LIKE PROTEIN"/>
    <property type="match status" value="1"/>
</dbReference>
<dbReference type="InterPro" id="IPR010620">
    <property type="entry name" value="SBBP_repeat"/>
</dbReference>
<dbReference type="InterPro" id="IPR052918">
    <property type="entry name" value="Motility_Chemotaxis_Reg"/>
</dbReference>
<name>A0ABX4NPH0_9LEPT</name>
<dbReference type="Proteomes" id="UP000231879">
    <property type="component" value="Unassembled WGS sequence"/>
</dbReference>
<accession>A0ABX4NPH0</accession>
<sequence length="479" mass="50937">MFGFSKAVKFEFFVGYKMKSFLAISILLIFLSACNPANHMNPANPGTDEYWIAQFLSRIHPPIFRENSGSLEWTLLVGKSSANVNAKGVVLDPFLNPVVFGDTNTALFNGTMFGTQDLFIAKYDPQKNQVWAKQVGASGASLTVIKAASDTIGNTYVLGYTSAAFTGPMSSGQDMFVVKFALDGTVAWAKQAGPTGGGYFVNPSAICLDEIGNSYIVGDSNGPFGGPVATGGNGFVLRFDVNGNQSWVKQYSISGANIVSGGCVWDQVSGTVLVSGWGGADFRNDTTPGVGGNDTFVMRYDPDGTRHFLLYEAEVGREILSGQILLDPFGDIYVTAASNASFGSGSSGTAYPSTILKYNSNGTRLWVRQDGDGYPSGQTSPSNMVTDIAGNIFVTGTTNTNLTTNNSASVGTADVFFLKYNRQGERQWLRQTGASGKAIQGTGLAIDREGTMYGTGTTNADFNGVPLTGLQDSFLVQYR</sequence>
<gene>
    <name evidence="1" type="ORF">CH367_01310</name>
</gene>
<reference evidence="1 2" key="1">
    <citation type="submission" date="2017-07" db="EMBL/GenBank/DDBJ databases">
        <title>Leptospira spp. isolated from tropical soils.</title>
        <authorList>
            <person name="Thibeaux R."/>
            <person name="Iraola G."/>
            <person name="Ferres I."/>
            <person name="Bierque E."/>
            <person name="Girault D."/>
            <person name="Soupe-Gilbert M.-E."/>
            <person name="Picardeau M."/>
            <person name="Goarant C."/>
        </authorList>
    </citation>
    <scope>NUCLEOTIDE SEQUENCE [LARGE SCALE GENOMIC DNA]</scope>
    <source>
        <strain evidence="1 2">FH4-C-A1</strain>
    </source>
</reference>
<comment type="caution">
    <text evidence="1">The sequence shown here is derived from an EMBL/GenBank/DDBJ whole genome shotgun (WGS) entry which is preliminary data.</text>
</comment>
<dbReference type="PROSITE" id="PS51257">
    <property type="entry name" value="PROKAR_LIPOPROTEIN"/>
    <property type="match status" value="1"/>
</dbReference>
<protein>
    <recommendedName>
        <fullName evidence="3">Beta-propeller repeat protein</fullName>
    </recommendedName>
</protein>
<dbReference type="Pfam" id="PF06739">
    <property type="entry name" value="SBBP"/>
    <property type="match status" value="3"/>
</dbReference>
<dbReference type="EMBL" id="NPDS01000001">
    <property type="protein sequence ID" value="PJZ58719.1"/>
    <property type="molecule type" value="Genomic_DNA"/>
</dbReference>
<keyword evidence="2" id="KW-1185">Reference proteome</keyword>
<dbReference type="SUPFAM" id="SSF63829">
    <property type="entry name" value="Calcium-dependent phosphotriesterase"/>
    <property type="match status" value="1"/>
</dbReference>
<dbReference type="NCBIfam" id="NF047494">
    <property type="entry name" value="Lepto_SBBP_lipo"/>
    <property type="match status" value="1"/>
</dbReference>